<protein>
    <submittedName>
        <fullName evidence="1">Uncharacterized protein</fullName>
    </submittedName>
</protein>
<dbReference type="AlphaFoldDB" id="A0A556QME4"/>
<evidence type="ECO:0000313" key="2">
    <source>
        <dbReference type="Proteomes" id="UP000315648"/>
    </source>
</evidence>
<dbReference type="OrthoDB" id="9991551at2"/>
<proteinExistence type="predicted"/>
<dbReference type="Proteomes" id="UP000315648">
    <property type="component" value="Unassembled WGS sequence"/>
</dbReference>
<keyword evidence="2" id="KW-1185">Reference proteome</keyword>
<evidence type="ECO:0000313" key="1">
    <source>
        <dbReference type="EMBL" id="TSJ77804.1"/>
    </source>
</evidence>
<gene>
    <name evidence="1" type="ORF">FPL22_00425</name>
</gene>
<comment type="caution">
    <text evidence="1">The sequence shown here is derived from an EMBL/GenBank/DDBJ whole genome shotgun (WGS) entry which is preliminary data.</text>
</comment>
<dbReference type="EMBL" id="VMBG01000001">
    <property type="protein sequence ID" value="TSJ77804.1"/>
    <property type="molecule type" value="Genomic_DNA"/>
</dbReference>
<dbReference type="RefSeq" id="WP_144228146.1">
    <property type="nucleotide sequence ID" value="NZ_CBCRVV010000001.1"/>
</dbReference>
<organism evidence="1 2">
    <name type="scientific">Rariglobus hedericola</name>
    <dbReference type="NCBI Taxonomy" id="2597822"/>
    <lineage>
        <taxon>Bacteria</taxon>
        <taxon>Pseudomonadati</taxon>
        <taxon>Verrucomicrobiota</taxon>
        <taxon>Opitutia</taxon>
        <taxon>Opitutales</taxon>
        <taxon>Opitutaceae</taxon>
        <taxon>Rariglobus</taxon>
    </lineage>
</organism>
<accession>A0A556QME4</accession>
<name>A0A556QME4_9BACT</name>
<sequence length="293" mass="32064">MFVPDDFHARPGVPRSLDLPGRLRISRCFRTTPEGRIAVTDDWVKLLNAMTRLGPVALQTRHAYARMVAVTLVPQLSWCAQRRCAADAVRSLQFHFDHWQCAWARLAHCDCCGSPGRIEVCNEHGLDFLQVCALPECQVADWADFLADVTLEDSGKDDVVGIPFESGGFARAPAQAALVSNDVDQLVRLLTRLSEDEGSVSCTLVTEAVCHRREFSLNRVVAEDGVLTAGEGLSRFQLGLVASRRLAVTLREDGFHLHVVGADDALLLTLSGAAGASDNFLWKEALRAVFPAI</sequence>
<reference evidence="1 2" key="1">
    <citation type="submission" date="2019-07" db="EMBL/GenBank/DDBJ databases">
        <title>Description of 53C-WASEF.</title>
        <authorList>
            <person name="Pitt A."/>
            <person name="Hahn M.W."/>
        </authorList>
    </citation>
    <scope>NUCLEOTIDE SEQUENCE [LARGE SCALE GENOMIC DNA]</scope>
    <source>
        <strain evidence="1 2">53C-WASEF</strain>
    </source>
</reference>